<feature type="domain" description="WRKY" evidence="8">
    <location>
        <begin position="441"/>
        <end position="506"/>
    </location>
</feature>
<accession>A0A200QXC1</accession>
<evidence type="ECO:0000256" key="5">
    <source>
        <dbReference type="ARBA" id="ARBA00023163"/>
    </source>
</evidence>
<dbReference type="PANTHER" id="PTHR31221:SF193">
    <property type="entry name" value="WRKY TRANSCRIPTION FACTOR PROTEIN 1-RELATED"/>
    <property type="match status" value="1"/>
</dbReference>
<dbReference type="PROSITE" id="PS50811">
    <property type="entry name" value="WRKY"/>
    <property type="match status" value="2"/>
</dbReference>
<dbReference type="InterPro" id="IPR003657">
    <property type="entry name" value="WRKY_dom"/>
</dbReference>
<evidence type="ECO:0000313" key="10">
    <source>
        <dbReference type="Proteomes" id="UP000195402"/>
    </source>
</evidence>
<dbReference type="AlphaFoldDB" id="A0A200QXC1"/>
<proteinExistence type="predicted"/>
<keyword evidence="3" id="KW-0805">Transcription regulation</keyword>
<dbReference type="EMBL" id="MVGT01000915">
    <property type="protein sequence ID" value="OVA15113.1"/>
    <property type="molecule type" value="Genomic_DNA"/>
</dbReference>
<evidence type="ECO:0000256" key="2">
    <source>
        <dbReference type="ARBA" id="ARBA00022737"/>
    </source>
</evidence>
<dbReference type="GO" id="GO:0043565">
    <property type="term" value="F:sequence-specific DNA binding"/>
    <property type="evidence" value="ECO:0007669"/>
    <property type="project" value="InterPro"/>
</dbReference>
<keyword evidence="6" id="KW-0539">Nucleus</keyword>
<dbReference type="FunFam" id="2.20.25.80:FF:000001">
    <property type="entry name" value="WRKY transcription factor 33"/>
    <property type="match status" value="1"/>
</dbReference>
<evidence type="ECO:0000256" key="4">
    <source>
        <dbReference type="ARBA" id="ARBA00023125"/>
    </source>
</evidence>
<keyword evidence="4 9" id="KW-0238">DNA-binding</keyword>
<feature type="compositionally biased region" description="Polar residues" evidence="7">
    <location>
        <begin position="383"/>
        <end position="397"/>
    </location>
</feature>
<dbReference type="SMART" id="SM00774">
    <property type="entry name" value="WRKY"/>
    <property type="match status" value="2"/>
</dbReference>
<dbReference type="OrthoDB" id="771494at2759"/>
<dbReference type="STRING" id="56857.A0A200QXC1"/>
<dbReference type="PANTHER" id="PTHR31221">
    <property type="entry name" value="WRKY TRANSCRIPTION FACTOR PROTEIN 1-RELATED"/>
    <property type="match status" value="1"/>
</dbReference>
<feature type="region of interest" description="Disordered" evidence="7">
    <location>
        <begin position="348"/>
        <end position="418"/>
    </location>
</feature>
<dbReference type="Gene3D" id="2.20.25.80">
    <property type="entry name" value="WRKY domain"/>
    <property type="match status" value="2"/>
</dbReference>
<keyword evidence="5" id="KW-0804">Transcription</keyword>
<dbReference type="FunFam" id="2.20.25.80:FF:000006">
    <property type="entry name" value="WRKY transcription factor"/>
    <property type="match status" value="1"/>
</dbReference>
<dbReference type="FunCoup" id="A0A200QXC1">
    <property type="interactions" value="1866"/>
</dbReference>
<dbReference type="Proteomes" id="UP000195402">
    <property type="component" value="Unassembled WGS sequence"/>
</dbReference>
<dbReference type="InterPro" id="IPR044810">
    <property type="entry name" value="WRKY_plant"/>
</dbReference>
<dbReference type="Pfam" id="PF03106">
    <property type="entry name" value="WRKY"/>
    <property type="match status" value="2"/>
</dbReference>
<dbReference type="GO" id="GO:0005634">
    <property type="term" value="C:nucleus"/>
    <property type="evidence" value="ECO:0007669"/>
    <property type="project" value="UniProtKB-SubCell"/>
</dbReference>
<feature type="region of interest" description="Disordered" evidence="7">
    <location>
        <begin position="1"/>
        <end position="21"/>
    </location>
</feature>
<sequence length="637" mass="70330">MEENVKSEVRDSYGRAREEESRALEVRFESSNGGNVLSFGSDNVLRREDLEKNDLSLKSDYRTFPCSGSNSARYKSMSPAMLPISRSPCLTIPPGLSPTTLLDSPVLLSNMKAEPSPTTGTFIMHDTVMSAPRNASNNNTFDERSFGDFEFKPHIRSSSGGGISSFGPPASAGSNQQHCEAFVQIQGQCLSPTFASSPSGRNENMEASSHELTLSVTSPNQPVHMVTSKAVVPVEVASGDSRHIQGLECGVQVIECDDKGTTPIVAAERSSEDGYNWRKYGQKHVKGCEFPRSYYKCTHPNCQVKKQLERSHDGQVTEIIYKGKHDHPKPQPSRRMAVGTIMSIQEERSDRFSSLNNREDKTSTHGLTSYHVEPNGTPDRSPVTASDDNVETAQLSRNVDELEDDDDPESKRSRKTDIGGVDVTLMGKATREPRVVVQTLSEVDILDDGYRWRKYGQKVVKGNPNPRSYYKCTNAGCPVRKHVERASHDPKAVITTYEGKHNHDVPSAKTSTYDTPEPTSYNAPSNGMLRIRHEENDTISLDLGVGMSSSPENRSNEKQHTLHAGPVHSRSFIAHPGCSTVIQAAQVSAHYGSLRNDGTDRYGSREDQSTSFTFNTPQLNHSNNQYQQNMGRLIMGP</sequence>
<feature type="domain" description="WRKY" evidence="8">
    <location>
        <begin position="266"/>
        <end position="330"/>
    </location>
</feature>
<gene>
    <name evidence="9" type="ORF">BVC80_613g15</name>
</gene>
<dbReference type="SUPFAM" id="SSF118290">
    <property type="entry name" value="WRKY DNA-binding domain"/>
    <property type="match status" value="2"/>
</dbReference>
<dbReference type="GO" id="GO:0003700">
    <property type="term" value="F:DNA-binding transcription factor activity"/>
    <property type="evidence" value="ECO:0007669"/>
    <property type="project" value="InterPro"/>
</dbReference>
<dbReference type="InParanoid" id="A0A200QXC1"/>
<organism evidence="9 10">
    <name type="scientific">Macleaya cordata</name>
    <name type="common">Five-seeded plume-poppy</name>
    <name type="synonym">Bocconia cordata</name>
    <dbReference type="NCBI Taxonomy" id="56857"/>
    <lineage>
        <taxon>Eukaryota</taxon>
        <taxon>Viridiplantae</taxon>
        <taxon>Streptophyta</taxon>
        <taxon>Embryophyta</taxon>
        <taxon>Tracheophyta</taxon>
        <taxon>Spermatophyta</taxon>
        <taxon>Magnoliopsida</taxon>
        <taxon>Ranunculales</taxon>
        <taxon>Papaveraceae</taxon>
        <taxon>Papaveroideae</taxon>
        <taxon>Macleaya</taxon>
    </lineage>
</organism>
<comment type="caution">
    <text evidence="9">The sequence shown here is derived from an EMBL/GenBank/DDBJ whole genome shotgun (WGS) entry which is preliminary data.</text>
</comment>
<reference evidence="9 10" key="1">
    <citation type="journal article" date="2017" name="Mol. Plant">
        <title>The Genome of Medicinal Plant Macleaya cordata Provides New Insights into Benzylisoquinoline Alkaloids Metabolism.</title>
        <authorList>
            <person name="Liu X."/>
            <person name="Liu Y."/>
            <person name="Huang P."/>
            <person name="Ma Y."/>
            <person name="Qing Z."/>
            <person name="Tang Q."/>
            <person name="Cao H."/>
            <person name="Cheng P."/>
            <person name="Zheng Y."/>
            <person name="Yuan Z."/>
            <person name="Zhou Y."/>
            <person name="Liu J."/>
            <person name="Tang Z."/>
            <person name="Zhuo Y."/>
            <person name="Zhang Y."/>
            <person name="Yu L."/>
            <person name="Huang J."/>
            <person name="Yang P."/>
            <person name="Peng Q."/>
            <person name="Zhang J."/>
            <person name="Jiang W."/>
            <person name="Zhang Z."/>
            <person name="Lin K."/>
            <person name="Ro D.K."/>
            <person name="Chen X."/>
            <person name="Xiong X."/>
            <person name="Shang Y."/>
            <person name="Huang S."/>
            <person name="Zeng J."/>
        </authorList>
    </citation>
    <scope>NUCLEOTIDE SEQUENCE [LARGE SCALE GENOMIC DNA]</scope>
    <source>
        <strain evidence="10">cv. BLH2017</strain>
        <tissue evidence="9">Root</tissue>
    </source>
</reference>
<evidence type="ECO:0000256" key="6">
    <source>
        <dbReference type="ARBA" id="ARBA00023242"/>
    </source>
</evidence>
<evidence type="ECO:0000256" key="7">
    <source>
        <dbReference type="SAM" id="MobiDB-lite"/>
    </source>
</evidence>
<evidence type="ECO:0000313" key="9">
    <source>
        <dbReference type="EMBL" id="OVA15113.1"/>
    </source>
</evidence>
<protein>
    <submittedName>
        <fullName evidence="9">DNA-binding WRKY</fullName>
    </submittedName>
</protein>
<comment type="subcellular location">
    <subcellularLocation>
        <location evidence="1">Nucleus</location>
    </subcellularLocation>
</comment>
<dbReference type="OMA" id="INKSTHR"/>
<feature type="compositionally biased region" description="Polar residues" evidence="7">
    <location>
        <begin position="508"/>
        <end position="525"/>
    </location>
</feature>
<name>A0A200QXC1_MACCD</name>
<evidence type="ECO:0000256" key="3">
    <source>
        <dbReference type="ARBA" id="ARBA00023015"/>
    </source>
</evidence>
<evidence type="ECO:0000256" key="1">
    <source>
        <dbReference type="ARBA" id="ARBA00004123"/>
    </source>
</evidence>
<keyword evidence="2" id="KW-0677">Repeat</keyword>
<feature type="compositionally biased region" description="Basic and acidic residues" evidence="7">
    <location>
        <begin position="348"/>
        <end position="363"/>
    </location>
</feature>
<keyword evidence="10" id="KW-1185">Reference proteome</keyword>
<feature type="region of interest" description="Disordered" evidence="7">
    <location>
        <begin position="501"/>
        <end position="526"/>
    </location>
</feature>
<dbReference type="InterPro" id="IPR036576">
    <property type="entry name" value="WRKY_dom_sf"/>
</dbReference>
<evidence type="ECO:0000259" key="8">
    <source>
        <dbReference type="PROSITE" id="PS50811"/>
    </source>
</evidence>